<name>A0ABP9ZCR5_9FUNG</name>
<sequence length="84" mass="9706">MVTIKNFAYKPKYYQCHRAETAKFQVSFDPEDRDNATIKYAGEHNHAIGSFENTKHLTLSSALRELIESQLSLGYNKRNVRVTL</sequence>
<proteinExistence type="predicted"/>
<gene>
    <name evidence="2" type="ORF">MFLAVUS_010432</name>
</gene>
<dbReference type="EMBL" id="BAABUK010000036">
    <property type="protein sequence ID" value="GAA5816897.1"/>
    <property type="molecule type" value="Genomic_DNA"/>
</dbReference>
<protein>
    <recommendedName>
        <fullName evidence="1">WRKY domain-containing protein</fullName>
    </recommendedName>
</protein>
<reference evidence="2 3" key="1">
    <citation type="submission" date="2024-04" db="EMBL/GenBank/DDBJ databases">
        <title>genome sequences of Mucor flavus KT1a and Helicostylum pulchrum KT1b strains isolated from the surface of a dry-aged beef.</title>
        <authorList>
            <person name="Toyotome T."/>
            <person name="Hosono M."/>
            <person name="Torimaru M."/>
            <person name="Fukuda K."/>
            <person name="Mikami N."/>
        </authorList>
    </citation>
    <scope>NUCLEOTIDE SEQUENCE [LARGE SCALE GENOMIC DNA]</scope>
    <source>
        <strain evidence="2 3">KT1a</strain>
    </source>
</reference>
<organism evidence="2 3">
    <name type="scientific">Mucor flavus</name>
    <dbReference type="NCBI Taxonomy" id="439312"/>
    <lineage>
        <taxon>Eukaryota</taxon>
        <taxon>Fungi</taxon>
        <taxon>Fungi incertae sedis</taxon>
        <taxon>Mucoromycota</taxon>
        <taxon>Mucoromycotina</taxon>
        <taxon>Mucoromycetes</taxon>
        <taxon>Mucorales</taxon>
        <taxon>Mucorineae</taxon>
        <taxon>Mucoraceae</taxon>
        <taxon>Mucor</taxon>
    </lineage>
</organism>
<dbReference type="Proteomes" id="UP001473302">
    <property type="component" value="Unassembled WGS sequence"/>
</dbReference>
<evidence type="ECO:0000259" key="1">
    <source>
        <dbReference type="Pfam" id="PF03106"/>
    </source>
</evidence>
<feature type="domain" description="WRKY" evidence="1">
    <location>
        <begin position="3"/>
        <end position="46"/>
    </location>
</feature>
<dbReference type="Pfam" id="PF03106">
    <property type="entry name" value="WRKY"/>
    <property type="match status" value="1"/>
</dbReference>
<evidence type="ECO:0000313" key="3">
    <source>
        <dbReference type="Proteomes" id="UP001473302"/>
    </source>
</evidence>
<keyword evidence="3" id="KW-1185">Reference proteome</keyword>
<accession>A0ABP9ZCR5</accession>
<evidence type="ECO:0000313" key="2">
    <source>
        <dbReference type="EMBL" id="GAA5816897.1"/>
    </source>
</evidence>
<comment type="caution">
    <text evidence="2">The sequence shown here is derived from an EMBL/GenBank/DDBJ whole genome shotgun (WGS) entry which is preliminary data.</text>
</comment>
<dbReference type="InterPro" id="IPR003657">
    <property type="entry name" value="WRKY_dom"/>
</dbReference>